<dbReference type="PANTHER" id="PTHR37042:SF4">
    <property type="entry name" value="OUTER MEMBRANE PROTEIN RV1973"/>
    <property type="match status" value="1"/>
</dbReference>
<evidence type="ECO:0000256" key="2">
    <source>
        <dbReference type="ARBA" id="ARBA00023136"/>
    </source>
</evidence>
<comment type="subcellular location">
    <subcellularLocation>
        <location evidence="1">Membrane</location>
    </subcellularLocation>
</comment>
<gene>
    <name evidence="4" type="ORF">MSP7336_00871</name>
</gene>
<keyword evidence="3" id="KW-1133">Transmembrane helix</keyword>
<accession>A0A375YV60</accession>
<organism evidence="4 5">
    <name type="scientific">Mycobacterium shimoidei</name>
    <dbReference type="NCBI Taxonomy" id="29313"/>
    <lineage>
        <taxon>Bacteria</taxon>
        <taxon>Bacillati</taxon>
        <taxon>Actinomycetota</taxon>
        <taxon>Actinomycetes</taxon>
        <taxon>Mycobacteriales</taxon>
        <taxon>Mycobacteriaceae</taxon>
        <taxon>Mycobacterium</taxon>
    </lineage>
</organism>
<dbReference type="EMBL" id="UEGW01000001">
    <property type="protein sequence ID" value="SRX92645.1"/>
    <property type="molecule type" value="Genomic_DNA"/>
</dbReference>
<evidence type="ECO:0000256" key="1">
    <source>
        <dbReference type="ARBA" id="ARBA00004370"/>
    </source>
</evidence>
<evidence type="ECO:0008006" key="6">
    <source>
        <dbReference type="Google" id="ProtNLM"/>
    </source>
</evidence>
<evidence type="ECO:0000256" key="3">
    <source>
        <dbReference type="SAM" id="Phobius"/>
    </source>
</evidence>
<dbReference type="Proteomes" id="UP000252015">
    <property type="component" value="Unassembled WGS sequence"/>
</dbReference>
<dbReference type="AlphaFoldDB" id="A0A375YV60"/>
<dbReference type="PANTHER" id="PTHR37042">
    <property type="entry name" value="OUTER MEMBRANE PROTEIN RV1973"/>
    <property type="match status" value="1"/>
</dbReference>
<dbReference type="GO" id="GO:0016020">
    <property type="term" value="C:membrane"/>
    <property type="evidence" value="ECO:0007669"/>
    <property type="project" value="UniProtKB-SubCell"/>
</dbReference>
<name>A0A375YV60_MYCSH</name>
<evidence type="ECO:0000313" key="4">
    <source>
        <dbReference type="EMBL" id="SRX92645.1"/>
    </source>
</evidence>
<sequence length="236" mass="25611">MSNQPKRSMRNLWRMLAFDIAAPLAAIGGLVMVGVVLRWPAWWISACSVLILLIVEGVVVNFVRLRRESVTVGTDDAGPRLRLAVAALCLAALVAAVVLGYTRWTIPDRDFERDSAEVVQIAADVAQETATVNASSPTASIDKAVQRVAPEQAQAFKERFEKIATNLASHNVNIEASVITAGVELGQNGAKVAVVLHSTQSTWDQPPKTSVVPARVTLRKENDRWLVLDVSPIQAR</sequence>
<keyword evidence="3" id="KW-0812">Transmembrane</keyword>
<protein>
    <recommendedName>
        <fullName evidence="6">Transmembrane protein</fullName>
    </recommendedName>
</protein>
<proteinExistence type="predicted"/>
<keyword evidence="2 3" id="KW-0472">Membrane</keyword>
<feature type="transmembrane region" description="Helical" evidence="3">
    <location>
        <begin position="12"/>
        <end position="36"/>
    </location>
</feature>
<feature type="transmembrane region" description="Helical" evidence="3">
    <location>
        <begin position="83"/>
        <end position="104"/>
    </location>
</feature>
<keyword evidence="5" id="KW-1185">Reference proteome</keyword>
<reference evidence="4 5" key="1">
    <citation type="submission" date="2018-05" db="EMBL/GenBank/DDBJ databases">
        <authorList>
            <consortium name="IHU Genomes"/>
        </authorList>
    </citation>
    <scope>NUCLEOTIDE SEQUENCE [LARGE SCALE GENOMIC DNA]</scope>
    <source>
        <strain evidence="4 5">P7336</strain>
    </source>
</reference>
<dbReference type="STRING" id="29313.BHQ16_01745"/>
<feature type="transmembrane region" description="Helical" evidence="3">
    <location>
        <begin position="42"/>
        <end position="63"/>
    </location>
</feature>
<evidence type="ECO:0000313" key="5">
    <source>
        <dbReference type="Proteomes" id="UP000252015"/>
    </source>
</evidence>